<keyword evidence="2" id="KW-0812">Transmembrane</keyword>
<dbReference type="InterPro" id="IPR035992">
    <property type="entry name" value="Ricin_B-like_lectins"/>
</dbReference>
<dbReference type="InterPro" id="IPR016186">
    <property type="entry name" value="C-type_lectin-like/link_sf"/>
</dbReference>
<dbReference type="InterPro" id="IPR051008">
    <property type="entry name" value="Telomere_Capping_Maintenance"/>
</dbReference>
<feature type="domain" description="Ricin B lectin" evidence="7">
    <location>
        <begin position="433"/>
        <end position="570"/>
    </location>
</feature>
<dbReference type="SUPFAM" id="SSF56436">
    <property type="entry name" value="C-type lectin-like"/>
    <property type="match status" value="1"/>
</dbReference>
<keyword evidence="3" id="KW-1133">Transmembrane helix</keyword>
<evidence type="ECO:0000256" key="2">
    <source>
        <dbReference type="ARBA" id="ARBA00022692"/>
    </source>
</evidence>
<keyword evidence="6" id="KW-0732">Signal</keyword>
<feature type="region of interest" description="Disordered" evidence="5">
    <location>
        <begin position="528"/>
        <end position="547"/>
    </location>
</feature>
<dbReference type="PANTHER" id="PTHR35518">
    <property type="entry name" value="MAINTENANCE OF TELOMOERE CAPPING"/>
    <property type="match status" value="1"/>
</dbReference>
<dbReference type="InterPro" id="IPR036213">
    <property type="entry name" value="Calpain_III_sf"/>
</dbReference>
<dbReference type="Gene3D" id="2.60.120.380">
    <property type="match status" value="1"/>
</dbReference>
<dbReference type="Pfam" id="PF00652">
    <property type="entry name" value="Ricin_B_lectin"/>
    <property type="match status" value="2"/>
</dbReference>
<dbReference type="Pfam" id="PF26146">
    <property type="entry name" value="PI-PLC_X"/>
    <property type="match status" value="1"/>
</dbReference>
<protein>
    <recommendedName>
        <fullName evidence="7">Ricin B lectin domain-containing protein</fullName>
    </recommendedName>
</protein>
<dbReference type="Gene3D" id="2.80.10.50">
    <property type="match status" value="4"/>
</dbReference>
<evidence type="ECO:0000256" key="6">
    <source>
        <dbReference type="SAM" id="SignalP"/>
    </source>
</evidence>
<dbReference type="PANTHER" id="PTHR35518:SF2">
    <property type="entry name" value="MAINTENANCE OF TELOMERE CAPPING PROTEIN 6"/>
    <property type="match status" value="1"/>
</dbReference>
<dbReference type="CDD" id="cd23456">
    <property type="entry name" value="beta-trefoil_Ricin_SCDase"/>
    <property type="match status" value="1"/>
</dbReference>
<evidence type="ECO:0000313" key="9">
    <source>
        <dbReference type="Proteomes" id="UP001501565"/>
    </source>
</evidence>
<evidence type="ECO:0000313" key="8">
    <source>
        <dbReference type="EMBL" id="GAA3935438.1"/>
    </source>
</evidence>
<dbReference type="PROSITE" id="PS50231">
    <property type="entry name" value="RICIN_B_LECTIN"/>
    <property type="match status" value="2"/>
</dbReference>
<dbReference type="Proteomes" id="UP001501565">
    <property type="component" value="Unassembled WGS sequence"/>
</dbReference>
<accession>A0ABP7N2P4</accession>
<comment type="subcellular location">
    <subcellularLocation>
        <location evidence="1">Membrane</location>
    </subcellularLocation>
</comment>
<evidence type="ECO:0000256" key="1">
    <source>
        <dbReference type="ARBA" id="ARBA00004370"/>
    </source>
</evidence>
<evidence type="ECO:0000256" key="3">
    <source>
        <dbReference type="ARBA" id="ARBA00022989"/>
    </source>
</evidence>
<dbReference type="SUPFAM" id="SSF50370">
    <property type="entry name" value="Ricin B-like lectins"/>
    <property type="match status" value="2"/>
</dbReference>
<comment type="caution">
    <text evidence="8">The sequence shown here is derived from an EMBL/GenBank/DDBJ whole genome shotgun (WGS) entry which is preliminary data.</text>
</comment>
<feature type="domain" description="Ricin B lectin" evidence="7">
    <location>
        <begin position="692"/>
        <end position="824"/>
    </location>
</feature>
<reference evidence="9" key="1">
    <citation type="journal article" date="2019" name="Int. J. Syst. Evol. Microbiol.">
        <title>The Global Catalogue of Microorganisms (GCM) 10K type strain sequencing project: providing services to taxonomists for standard genome sequencing and annotation.</title>
        <authorList>
            <consortium name="The Broad Institute Genomics Platform"/>
            <consortium name="The Broad Institute Genome Sequencing Center for Infectious Disease"/>
            <person name="Wu L."/>
            <person name="Ma J."/>
        </authorList>
    </citation>
    <scope>NUCLEOTIDE SEQUENCE [LARGE SCALE GENOMIC DNA]</scope>
    <source>
        <strain evidence="9">JCM 17551</strain>
    </source>
</reference>
<name>A0ABP7N2P4_9GAMM</name>
<evidence type="ECO:0000256" key="5">
    <source>
        <dbReference type="SAM" id="MobiDB-lite"/>
    </source>
</evidence>
<dbReference type="SUPFAM" id="SSF49758">
    <property type="entry name" value="Calpain large subunit, middle domain (domain III)"/>
    <property type="match status" value="1"/>
</dbReference>
<keyword evidence="9" id="KW-1185">Reference proteome</keyword>
<dbReference type="Gene3D" id="3.10.100.10">
    <property type="entry name" value="Mannose-Binding Protein A, subunit A"/>
    <property type="match status" value="1"/>
</dbReference>
<dbReference type="PROSITE" id="PS50007">
    <property type="entry name" value="PIPLC_X_DOMAIN"/>
    <property type="match status" value="1"/>
</dbReference>
<sequence length="825" mass="90310">MVTYMYKRPLNKAVAAALAGAVSVGSGLFASNSFADAAIESYLDSWQYRALMLQSEIDKFTPMSEATVLMTHNSYNSNHYANLGSYVDPNQIHSITEQLDMGVRLLELDTHWFSGELTACHGTDTHTGCSEFDGRMEERIGEINTWIRQPEREDQVLFIYFEDHVDGRYAEMSDMIDKYFGDLVYQTKNCGESFPVNVSKADILNSGKQIVIYGGSGGCSGADTSWKNYSFGHLFSTDNSELSGAPDCRNNNFNPSVIGSRITRIYEDSTTLSDWFGDPPKAIDADYMERLVTCGMGVIGLDQLDHDDSRHKAAIWSWNQGEPNDAGGEDCAVQTASGRFNDLSCDASKNYACLDSAGNWQVSSASGVWANGASVCATEFGGTFGVPKNGYQNYLLTQAKGNNEAWINYSDVDQEGKWVPGDAGALNIPAKANPVVYRQLRNGKGKCLDLEGRSTDVGTSVHQWGCHSDPADMDSQLWYQDNQGRLHSKLNSDRCVEVVGNSTGEGTDIELANCDSGANQQWQRSTNNSLRPAHAPHMAMDISGGGNSTDGSDSHIWTYHGGKTQMWYWYTPATYDKWAPDAPAEPGQAVNGSWSGSGGRSVASLNNPLIDLKLDTNATVTLTLVSSVDTYLYLLDANGNQIAVNDDGGDAHRSQITMDLNAGMYMLVAATYDSGKSANFQLTTSAGVVQAFEYQRLKNGKGYCLDIEDEGTSNGSDLHQWSCQSDNYQKWYQDSLGRLHNKAARFKCADVSGAGTGNGSDVHLWSCHTGNNQVWLRSTNNSFRPKHASGKALDIDGGNTWSYRGSDSHIWGYHGGKTQQWVWIN</sequence>
<dbReference type="EMBL" id="BAABBN010000012">
    <property type="protein sequence ID" value="GAA3935438.1"/>
    <property type="molecule type" value="Genomic_DNA"/>
</dbReference>
<dbReference type="Gene3D" id="3.20.20.190">
    <property type="entry name" value="Phosphatidylinositol (PI) phosphodiesterase"/>
    <property type="match status" value="1"/>
</dbReference>
<dbReference type="InterPro" id="IPR016187">
    <property type="entry name" value="CTDL_fold"/>
</dbReference>
<feature type="chain" id="PRO_5047436576" description="Ricin B lectin domain-containing protein" evidence="6">
    <location>
        <begin position="38"/>
        <end position="825"/>
    </location>
</feature>
<proteinExistence type="predicted"/>
<keyword evidence="4" id="KW-0472">Membrane</keyword>
<dbReference type="InterPro" id="IPR000772">
    <property type="entry name" value="Ricin_B_lectin"/>
</dbReference>
<feature type="signal peptide" evidence="6">
    <location>
        <begin position="1"/>
        <end position="37"/>
    </location>
</feature>
<evidence type="ECO:0000259" key="7">
    <source>
        <dbReference type="SMART" id="SM00458"/>
    </source>
</evidence>
<dbReference type="InterPro" id="IPR017946">
    <property type="entry name" value="PLC-like_Pdiesterase_TIM-brl"/>
</dbReference>
<organism evidence="8 9">
    <name type="scientific">Litoribacillus peritrichatus</name>
    <dbReference type="NCBI Taxonomy" id="718191"/>
    <lineage>
        <taxon>Bacteria</taxon>
        <taxon>Pseudomonadati</taxon>
        <taxon>Pseudomonadota</taxon>
        <taxon>Gammaproteobacteria</taxon>
        <taxon>Oceanospirillales</taxon>
        <taxon>Oceanospirillaceae</taxon>
        <taxon>Litoribacillus</taxon>
    </lineage>
</organism>
<dbReference type="SUPFAM" id="SSF51695">
    <property type="entry name" value="PLC-like phosphodiesterases"/>
    <property type="match status" value="1"/>
</dbReference>
<gene>
    <name evidence="8" type="ORF">GCM10022277_34940</name>
</gene>
<dbReference type="SMART" id="SM00458">
    <property type="entry name" value="RICIN"/>
    <property type="match status" value="2"/>
</dbReference>
<evidence type="ECO:0000256" key="4">
    <source>
        <dbReference type="ARBA" id="ARBA00023136"/>
    </source>
</evidence>